<evidence type="ECO:0000313" key="6">
    <source>
        <dbReference type="Proteomes" id="UP000245212"/>
    </source>
</evidence>
<evidence type="ECO:0000313" key="5">
    <source>
        <dbReference type="EMBL" id="PWF24106.1"/>
    </source>
</evidence>
<name>A0A2V1K1W3_9BURK</name>
<dbReference type="AlphaFoldDB" id="A0A2V1K1W3"/>
<feature type="compositionally biased region" description="Low complexity" evidence="3">
    <location>
        <begin position="175"/>
        <end position="191"/>
    </location>
</feature>
<sequence length="211" mass="22239">MSILEITPRERSALRAEAHPLRPVVLIGDKGLSDPVLKEIDRNLNAHGLIKVRVSGADRADREVLLQTICESLSCAPVHHLGKTLILFRRAAAQPESVADLGVQPRQHNEAYVPKRQAAAGKSVAPKRAKPIKRTVSFTSARTAAGLPATKSTSRPTKAGTGFAKPAKAGSTTNSPRGAARPARSALSLKAGARSSGGIRRTTLARSGKKG</sequence>
<proteinExistence type="predicted"/>
<dbReference type="SMART" id="SM01103">
    <property type="entry name" value="CRS1_YhbY"/>
    <property type="match status" value="1"/>
</dbReference>
<evidence type="ECO:0000256" key="2">
    <source>
        <dbReference type="PROSITE-ProRule" id="PRU00626"/>
    </source>
</evidence>
<gene>
    <name evidence="5" type="ORF">DD235_07310</name>
</gene>
<dbReference type="InterPro" id="IPR035920">
    <property type="entry name" value="YhbY-like_sf"/>
</dbReference>
<dbReference type="SUPFAM" id="SSF75471">
    <property type="entry name" value="YhbY-like"/>
    <property type="match status" value="1"/>
</dbReference>
<dbReference type="RefSeq" id="WP_109061384.1">
    <property type="nucleotide sequence ID" value="NZ_QETA01000002.1"/>
</dbReference>
<reference evidence="6" key="1">
    <citation type="submission" date="2018-05" db="EMBL/GenBank/DDBJ databases">
        <authorList>
            <person name="Li Y."/>
        </authorList>
    </citation>
    <scope>NUCLEOTIDE SEQUENCE [LARGE SCALE GENOMIC DNA]</scope>
    <source>
        <strain evidence="6">3d-2-2</strain>
    </source>
</reference>
<dbReference type="Gene3D" id="3.30.110.60">
    <property type="entry name" value="YhbY-like"/>
    <property type="match status" value="1"/>
</dbReference>
<dbReference type="PROSITE" id="PS51295">
    <property type="entry name" value="CRM"/>
    <property type="match status" value="1"/>
</dbReference>
<evidence type="ECO:0000256" key="3">
    <source>
        <dbReference type="SAM" id="MobiDB-lite"/>
    </source>
</evidence>
<dbReference type="GO" id="GO:0003723">
    <property type="term" value="F:RNA binding"/>
    <property type="evidence" value="ECO:0007669"/>
    <property type="project" value="UniProtKB-UniRule"/>
</dbReference>
<feature type="region of interest" description="Disordered" evidence="3">
    <location>
        <begin position="143"/>
        <end position="211"/>
    </location>
</feature>
<comment type="caution">
    <text evidence="5">The sequence shown here is derived from an EMBL/GenBank/DDBJ whole genome shotgun (WGS) entry which is preliminary data.</text>
</comment>
<dbReference type="EMBL" id="QETA01000002">
    <property type="protein sequence ID" value="PWF24106.1"/>
    <property type="molecule type" value="Genomic_DNA"/>
</dbReference>
<dbReference type="InterPro" id="IPR001890">
    <property type="entry name" value="RNA-binding_CRM"/>
</dbReference>
<evidence type="ECO:0000259" key="4">
    <source>
        <dbReference type="PROSITE" id="PS51295"/>
    </source>
</evidence>
<dbReference type="Proteomes" id="UP000245212">
    <property type="component" value="Unassembled WGS sequence"/>
</dbReference>
<dbReference type="PANTHER" id="PTHR40065:SF3">
    <property type="entry name" value="RNA-BINDING PROTEIN YHBY"/>
    <property type="match status" value="1"/>
</dbReference>
<keyword evidence="6" id="KW-1185">Reference proteome</keyword>
<dbReference type="InterPro" id="IPR051925">
    <property type="entry name" value="RNA-binding_domain"/>
</dbReference>
<evidence type="ECO:0000256" key="1">
    <source>
        <dbReference type="ARBA" id="ARBA00022884"/>
    </source>
</evidence>
<keyword evidence="1 2" id="KW-0694">RNA-binding</keyword>
<dbReference type="PANTHER" id="PTHR40065">
    <property type="entry name" value="RNA-BINDING PROTEIN YHBY"/>
    <property type="match status" value="1"/>
</dbReference>
<organism evidence="5 6">
    <name type="scientific">Corticimicrobacter populi</name>
    <dbReference type="NCBI Taxonomy" id="2175229"/>
    <lineage>
        <taxon>Bacteria</taxon>
        <taxon>Pseudomonadati</taxon>
        <taxon>Pseudomonadota</taxon>
        <taxon>Betaproteobacteria</taxon>
        <taxon>Burkholderiales</taxon>
        <taxon>Alcaligenaceae</taxon>
        <taxon>Corticimicrobacter</taxon>
    </lineage>
</organism>
<protein>
    <recommendedName>
        <fullName evidence="4">CRM domain-containing protein</fullName>
    </recommendedName>
</protein>
<accession>A0A2V1K1W3</accession>
<feature type="domain" description="CRM" evidence="4">
    <location>
        <begin position="4"/>
        <end position="100"/>
    </location>
</feature>
<dbReference type="Pfam" id="PF01985">
    <property type="entry name" value="CRS1_YhbY"/>
    <property type="match status" value="1"/>
</dbReference>